<dbReference type="EMBL" id="CP042189">
    <property type="protein sequence ID" value="QDS71093.1"/>
    <property type="molecule type" value="Genomic_DNA"/>
</dbReference>
<dbReference type="Pfam" id="PF00172">
    <property type="entry name" value="Zn_clus"/>
    <property type="match status" value="1"/>
</dbReference>
<dbReference type="Proteomes" id="UP000316270">
    <property type="component" value="Chromosome 5"/>
</dbReference>
<dbReference type="GO" id="GO:0006351">
    <property type="term" value="P:DNA-templated transcription"/>
    <property type="evidence" value="ECO:0007669"/>
    <property type="project" value="InterPro"/>
</dbReference>
<name>A0A517L629_9PEZI</name>
<dbReference type="CDD" id="cd12148">
    <property type="entry name" value="fungal_TF_MHR"/>
    <property type="match status" value="1"/>
</dbReference>
<proteinExistence type="predicted"/>
<dbReference type="PANTHER" id="PTHR31313:SF86">
    <property type="entry name" value="ZN(2)-C6 FUNGAL-TYPE DOMAIN-CONTAINING PROTEIN"/>
    <property type="match status" value="1"/>
</dbReference>
<protein>
    <recommendedName>
        <fullName evidence="9">Zn(2)-C6 fungal-type domain-containing protein</fullName>
    </recommendedName>
</protein>
<dbReference type="GO" id="GO:0003677">
    <property type="term" value="F:DNA binding"/>
    <property type="evidence" value="ECO:0007669"/>
    <property type="project" value="UniProtKB-KW"/>
</dbReference>
<evidence type="ECO:0000256" key="1">
    <source>
        <dbReference type="ARBA" id="ARBA00004123"/>
    </source>
</evidence>
<dbReference type="InterPro" id="IPR051615">
    <property type="entry name" value="Transcr_Regulatory_Elem"/>
</dbReference>
<reference evidence="10 11" key="1">
    <citation type="submission" date="2019-07" db="EMBL/GenBank/DDBJ databases">
        <title>Finished genome of Venturia effusa.</title>
        <authorList>
            <person name="Young C.A."/>
            <person name="Cox M.P."/>
            <person name="Ganley A.R.D."/>
            <person name="David W.J."/>
        </authorList>
    </citation>
    <scope>NUCLEOTIDE SEQUENCE [LARGE SCALE GENOMIC DNA]</scope>
    <source>
        <strain evidence="11">albino</strain>
    </source>
</reference>
<dbReference type="InterPro" id="IPR007219">
    <property type="entry name" value="XnlR_reg_dom"/>
</dbReference>
<comment type="subcellular location">
    <subcellularLocation>
        <location evidence="1">Nucleus</location>
    </subcellularLocation>
</comment>
<dbReference type="CDD" id="cd00067">
    <property type="entry name" value="GAL4"/>
    <property type="match status" value="1"/>
</dbReference>
<evidence type="ECO:0000256" key="8">
    <source>
        <dbReference type="SAM" id="MobiDB-lite"/>
    </source>
</evidence>
<gene>
    <name evidence="10" type="ORF">FKW77_009103</name>
</gene>
<dbReference type="InterPro" id="IPR001138">
    <property type="entry name" value="Zn2Cys6_DnaBD"/>
</dbReference>
<evidence type="ECO:0000256" key="7">
    <source>
        <dbReference type="ARBA" id="ARBA00023242"/>
    </source>
</evidence>
<evidence type="ECO:0000259" key="9">
    <source>
        <dbReference type="PROSITE" id="PS50048"/>
    </source>
</evidence>
<keyword evidence="4" id="KW-0805">Transcription regulation</keyword>
<evidence type="ECO:0000256" key="5">
    <source>
        <dbReference type="ARBA" id="ARBA00023125"/>
    </source>
</evidence>
<dbReference type="GO" id="GO:0005634">
    <property type="term" value="C:nucleus"/>
    <property type="evidence" value="ECO:0007669"/>
    <property type="project" value="UniProtKB-SubCell"/>
</dbReference>
<dbReference type="PROSITE" id="PS00463">
    <property type="entry name" value="ZN2_CY6_FUNGAL_1"/>
    <property type="match status" value="1"/>
</dbReference>
<dbReference type="InterPro" id="IPR036864">
    <property type="entry name" value="Zn2-C6_fun-type_DNA-bd_sf"/>
</dbReference>
<dbReference type="Pfam" id="PF04082">
    <property type="entry name" value="Fungal_trans"/>
    <property type="match status" value="1"/>
</dbReference>
<keyword evidence="3" id="KW-0862">Zinc</keyword>
<organism evidence="10 11">
    <name type="scientific">Venturia effusa</name>
    <dbReference type="NCBI Taxonomy" id="50376"/>
    <lineage>
        <taxon>Eukaryota</taxon>
        <taxon>Fungi</taxon>
        <taxon>Dikarya</taxon>
        <taxon>Ascomycota</taxon>
        <taxon>Pezizomycotina</taxon>
        <taxon>Dothideomycetes</taxon>
        <taxon>Pleosporomycetidae</taxon>
        <taxon>Venturiales</taxon>
        <taxon>Venturiaceae</taxon>
        <taxon>Venturia</taxon>
    </lineage>
</organism>
<dbReference type="SUPFAM" id="SSF57701">
    <property type="entry name" value="Zn2/Cys6 DNA-binding domain"/>
    <property type="match status" value="1"/>
</dbReference>
<dbReference type="GO" id="GO:0000981">
    <property type="term" value="F:DNA-binding transcription factor activity, RNA polymerase II-specific"/>
    <property type="evidence" value="ECO:0007669"/>
    <property type="project" value="InterPro"/>
</dbReference>
<accession>A0A517L629</accession>
<keyword evidence="5" id="KW-0238">DNA-binding</keyword>
<feature type="region of interest" description="Disordered" evidence="8">
    <location>
        <begin position="700"/>
        <end position="732"/>
    </location>
</feature>
<dbReference type="STRING" id="50376.A0A517L629"/>
<dbReference type="Gene3D" id="4.10.240.10">
    <property type="entry name" value="Zn(2)-C6 fungal-type DNA-binding domain"/>
    <property type="match status" value="1"/>
</dbReference>
<evidence type="ECO:0000256" key="2">
    <source>
        <dbReference type="ARBA" id="ARBA00022723"/>
    </source>
</evidence>
<dbReference type="AlphaFoldDB" id="A0A517L629"/>
<sequence>MSAPTTEKKERSRSKAACQFCRTRKLKCDNLEPECSACRSRSIECVYVQRVAAPRPSNAAIQALQAENRRLRRLLEAHRIDANEGVASPDHVSSQLASPIDGRVAAMAIHREEQMRDADPFGSSPDVARRQSLVPFDPQLDPGTDPASSMADSYVNQPAMYEQAGEQYAIPSELDPPTRDMLRHQLVAASARQRQTEILPENNKHNDYDGYDPTLVHHLLNIYWNRQHHNLLLIYRPLFMRDWGTGGPYFSKLLLNAILFAAAKFSPRTEMRKEPNWAGSSGYQFRERFTRLLGEAMGESRITTIQALITLASSLFAIETTAKSTAWLYSGIAFRMITDLGLHLDGVELLKRNKISPEELECRRRVFWGAFSFDKIHSMYFGRPVTLQETQMRVPIEFLDDYEELEQWTPLEQLNNAVSPDYPRPTHPGGPSYSVMTFTAMCKVSVVLGRILNDIYSESAYNHGTSLTQAQTQLFAQTQKVLDDSLESCAMQFPLEIRFEPWVTGEPLSLQRTPTPTVLSLHCLYHISMILLHRPYLTRGHLYDEHLAEISLQKCASAAIRLAQIARVYCHAFTVRRTPYFIAYSAYVAITILIRVSAHLPQGSSAQKSLHICLGILSDSEKTNQGVKRASFVVSKLLFAVARGGPNPFPDSDHRKEPWGEVIDDRIELNREAMTMMISTFSTTSPDAAAEQSQLEIHPQEPGINGHAFSQQGQAQLASPSSGEQQQQPRSFNDMDQGTAAQLLASLRTNTPVVSSAPSPKMNAYGGAGGGVSVFDNMQAFPDTIFGLHNDESFQSWPDFNEHLETLLYGGHLMGGMGLDPGGGGGGDGGGGGGGA</sequence>
<dbReference type="PROSITE" id="PS50048">
    <property type="entry name" value="ZN2_CY6_FUNGAL_2"/>
    <property type="match status" value="1"/>
</dbReference>
<evidence type="ECO:0000256" key="3">
    <source>
        <dbReference type="ARBA" id="ARBA00022833"/>
    </source>
</evidence>
<evidence type="ECO:0000256" key="4">
    <source>
        <dbReference type="ARBA" id="ARBA00023015"/>
    </source>
</evidence>
<keyword evidence="6" id="KW-0804">Transcription</keyword>
<keyword evidence="11" id="KW-1185">Reference proteome</keyword>
<dbReference type="GO" id="GO:0008270">
    <property type="term" value="F:zinc ion binding"/>
    <property type="evidence" value="ECO:0007669"/>
    <property type="project" value="InterPro"/>
</dbReference>
<dbReference type="PANTHER" id="PTHR31313">
    <property type="entry name" value="TY1 ENHANCER ACTIVATOR"/>
    <property type="match status" value="1"/>
</dbReference>
<evidence type="ECO:0000313" key="11">
    <source>
        <dbReference type="Proteomes" id="UP000316270"/>
    </source>
</evidence>
<evidence type="ECO:0000256" key="6">
    <source>
        <dbReference type="ARBA" id="ARBA00023163"/>
    </source>
</evidence>
<dbReference type="SMART" id="SM00906">
    <property type="entry name" value="Fungal_trans"/>
    <property type="match status" value="1"/>
</dbReference>
<dbReference type="OrthoDB" id="4161332at2759"/>
<feature type="compositionally biased region" description="Polar residues" evidence="8">
    <location>
        <begin position="708"/>
        <end position="732"/>
    </location>
</feature>
<keyword evidence="2" id="KW-0479">Metal-binding</keyword>
<keyword evidence="7" id="KW-0539">Nucleus</keyword>
<dbReference type="SMART" id="SM00066">
    <property type="entry name" value="GAL4"/>
    <property type="match status" value="1"/>
</dbReference>
<feature type="domain" description="Zn(2)-C6 fungal-type" evidence="9">
    <location>
        <begin position="17"/>
        <end position="47"/>
    </location>
</feature>
<evidence type="ECO:0000313" key="10">
    <source>
        <dbReference type="EMBL" id="QDS71093.1"/>
    </source>
</evidence>